<dbReference type="SUPFAM" id="SSF54427">
    <property type="entry name" value="NTF2-like"/>
    <property type="match status" value="1"/>
</dbReference>
<name>A0A1I1LAI1_9FLAO</name>
<dbReference type="EMBL" id="FOKV01000007">
    <property type="protein sequence ID" value="SFC70001.1"/>
    <property type="molecule type" value="Genomic_DNA"/>
</dbReference>
<dbReference type="RefSeq" id="WP_092543881.1">
    <property type="nucleotide sequence ID" value="NZ_FOKV01000007.1"/>
</dbReference>
<reference evidence="3" key="1">
    <citation type="submission" date="2016-10" db="EMBL/GenBank/DDBJ databases">
        <authorList>
            <person name="Varghese N."/>
            <person name="Submissions S."/>
        </authorList>
    </citation>
    <scope>NUCLEOTIDE SEQUENCE [LARGE SCALE GENOMIC DNA]</scope>
    <source>
        <strain evidence="3">DSM 24499</strain>
    </source>
</reference>
<gene>
    <name evidence="2" type="ORF">SAMN04487907_107127</name>
</gene>
<dbReference type="Proteomes" id="UP000199438">
    <property type="component" value="Unassembled WGS sequence"/>
</dbReference>
<evidence type="ECO:0000313" key="2">
    <source>
        <dbReference type="EMBL" id="SFC70001.1"/>
    </source>
</evidence>
<feature type="domain" description="SnoaL-like" evidence="1">
    <location>
        <begin position="11"/>
        <end position="103"/>
    </location>
</feature>
<dbReference type="STRING" id="1334022.SAMN04487907_107127"/>
<evidence type="ECO:0000259" key="1">
    <source>
        <dbReference type="Pfam" id="PF12680"/>
    </source>
</evidence>
<organism evidence="2 3">
    <name type="scientific">Zunongwangia mangrovi</name>
    <dbReference type="NCBI Taxonomy" id="1334022"/>
    <lineage>
        <taxon>Bacteria</taxon>
        <taxon>Pseudomonadati</taxon>
        <taxon>Bacteroidota</taxon>
        <taxon>Flavobacteriia</taxon>
        <taxon>Flavobacteriales</taxon>
        <taxon>Flavobacteriaceae</taxon>
        <taxon>Zunongwangia</taxon>
    </lineage>
</organism>
<dbReference type="OrthoDB" id="6692273at2"/>
<evidence type="ECO:0000313" key="3">
    <source>
        <dbReference type="Proteomes" id="UP000199438"/>
    </source>
</evidence>
<dbReference type="Pfam" id="PF12680">
    <property type="entry name" value="SnoaL_2"/>
    <property type="match status" value="1"/>
</dbReference>
<dbReference type="AlphaFoldDB" id="A0A1I1LAI1"/>
<dbReference type="InterPro" id="IPR032710">
    <property type="entry name" value="NTF2-like_dom_sf"/>
</dbReference>
<dbReference type="InterPro" id="IPR037401">
    <property type="entry name" value="SnoaL-like"/>
</dbReference>
<dbReference type="Gene3D" id="3.10.450.50">
    <property type="match status" value="1"/>
</dbReference>
<accession>A0A1I1LAI1</accession>
<protein>
    <submittedName>
        <fullName evidence="2">SnoaL-like domain-containing protein</fullName>
    </submittedName>
</protein>
<sequence length="119" mass="13697">MENSKEKLLVQFNKAFANCNSQFILEQVTDSFQWIMIGKKEVKGKEEFAETLKEMEGYETSELEIVDVITHGKKGCVNGNMKMKSPKGDPISFSFCDVYEFENSEDLKISRMTSYVVDR</sequence>
<keyword evidence="3" id="KW-1185">Reference proteome</keyword>
<proteinExistence type="predicted"/>